<dbReference type="EMBL" id="SXDP01000002">
    <property type="protein sequence ID" value="NEZ46486.1"/>
    <property type="molecule type" value="Genomic_DNA"/>
</dbReference>
<organism evidence="1 2">
    <name type="scientific">Clostridium niameyense</name>
    <dbReference type="NCBI Taxonomy" id="1622073"/>
    <lineage>
        <taxon>Bacteria</taxon>
        <taxon>Bacillati</taxon>
        <taxon>Bacillota</taxon>
        <taxon>Clostridia</taxon>
        <taxon>Eubacteriales</taxon>
        <taxon>Clostridiaceae</taxon>
        <taxon>Clostridium</taxon>
    </lineage>
</organism>
<comment type="caution">
    <text evidence="1">The sequence shown here is derived from an EMBL/GenBank/DDBJ whole genome shotgun (WGS) entry which is preliminary data.</text>
</comment>
<sequence>MFTDIPLSFKDKNEDYLIIGKLQEFCKENKLPTSLDKVDLINYIVNFAKSEKDNSEKLMLWLDNTLKEGVKKIILTKVERIGYLKNKSIEEWETLIKSAFNIEVSSHIIDTTHSPNLKVCGYKFSETNGRVDIVSLNFTILLKEKKQKDLPYNTIIYPVFVDIYLKEGYMVGRGKSKSSLFKFQEIEDEETMYNSVNYEKLIKEAFEIIYSKLNIRNESVPSNMHRFKSAIHLIVDECTKTPKEIVEKLNKEEIYRETFIKDFFKRESINHLTNENYLEALEDLKIFMEKYISITSEDEKIFITDRYAYPIQISATDSDFSSLEESSLETTPLQCTPIFFDNKRLIQKEKKCDNVSFMFKRKPKTYFTNKLFPVIIEVKRGYMHIDFRKYVLEEDIKNVLSRIIRCN</sequence>
<gene>
    <name evidence="1" type="ORF">FDF74_04555</name>
</gene>
<evidence type="ECO:0000313" key="2">
    <source>
        <dbReference type="Proteomes" id="UP000473885"/>
    </source>
</evidence>
<keyword evidence="2" id="KW-1185">Reference proteome</keyword>
<dbReference type="AlphaFoldDB" id="A0A6M0R8E5"/>
<dbReference type="Proteomes" id="UP000473885">
    <property type="component" value="Unassembled WGS sequence"/>
</dbReference>
<evidence type="ECO:0000313" key="1">
    <source>
        <dbReference type="EMBL" id="NEZ46486.1"/>
    </source>
</evidence>
<protein>
    <submittedName>
        <fullName evidence="1">Uncharacterized protein</fullName>
    </submittedName>
</protein>
<proteinExistence type="predicted"/>
<dbReference type="RefSeq" id="WP_163248685.1">
    <property type="nucleotide sequence ID" value="NZ_SXDP01000002.1"/>
</dbReference>
<reference evidence="1 2" key="1">
    <citation type="submission" date="2019-04" db="EMBL/GenBank/DDBJ databases">
        <title>Genome sequencing of Clostridium botulinum Groups I-IV and Clostridium butyricum.</title>
        <authorList>
            <person name="Brunt J."/>
            <person name="Van Vliet A.H.M."/>
            <person name="Stringer S.C."/>
            <person name="Carter A.T."/>
            <person name="Peck M.W."/>
        </authorList>
    </citation>
    <scope>NUCLEOTIDE SEQUENCE [LARGE SCALE GENOMIC DNA]</scope>
    <source>
        <strain evidence="1 2">IFR 18/094</strain>
    </source>
</reference>
<name>A0A6M0R8E5_9CLOT</name>
<accession>A0A6M0R8E5</accession>